<sequence length="124" mass="13776">MLLRRSLSMLLFIGALALTGWAFVIDKPYVGRSDKIAAQYHGPLAGVLHLVPERQGTAGHDIAGNAVLPGSGRDLYQASLHDGGDSTPTRSYFERARMLLYLLRSRHWRKAAHDELRKPTMGHE</sequence>
<organism evidence="1 2">
    <name type="scientific">Rhizobium hainanense</name>
    <dbReference type="NCBI Taxonomy" id="52131"/>
    <lineage>
        <taxon>Bacteria</taxon>
        <taxon>Pseudomonadati</taxon>
        <taxon>Pseudomonadota</taxon>
        <taxon>Alphaproteobacteria</taxon>
        <taxon>Hyphomicrobiales</taxon>
        <taxon>Rhizobiaceae</taxon>
        <taxon>Rhizobium/Agrobacterium group</taxon>
        <taxon>Rhizobium</taxon>
    </lineage>
</organism>
<dbReference type="EMBL" id="FMAC01000007">
    <property type="protein sequence ID" value="SCB30021.1"/>
    <property type="molecule type" value="Genomic_DNA"/>
</dbReference>
<protein>
    <submittedName>
        <fullName evidence="1">Uncharacterized protein</fullName>
    </submittedName>
</protein>
<gene>
    <name evidence="1" type="ORF">GA0061100_107212</name>
</gene>
<proteinExistence type="predicted"/>
<name>A0A1C3VQF2_9HYPH</name>
<dbReference type="AlphaFoldDB" id="A0A1C3VQF2"/>
<dbReference type="RefSeq" id="WP_075854973.1">
    <property type="nucleotide sequence ID" value="NZ_FMAC01000007.1"/>
</dbReference>
<keyword evidence="2" id="KW-1185">Reference proteome</keyword>
<accession>A0A1C3VQF2</accession>
<evidence type="ECO:0000313" key="1">
    <source>
        <dbReference type="EMBL" id="SCB30021.1"/>
    </source>
</evidence>
<reference evidence="2" key="1">
    <citation type="submission" date="2016-08" db="EMBL/GenBank/DDBJ databases">
        <authorList>
            <person name="Varghese N."/>
            <person name="Submissions Spin"/>
        </authorList>
    </citation>
    <scope>NUCLEOTIDE SEQUENCE [LARGE SCALE GENOMIC DNA]</scope>
    <source>
        <strain evidence="2">CCBAU 57015</strain>
    </source>
</reference>
<dbReference type="OrthoDB" id="9951023at2"/>
<dbReference type="Proteomes" id="UP000186228">
    <property type="component" value="Unassembled WGS sequence"/>
</dbReference>
<evidence type="ECO:0000313" key="2">
    <source>
        <dbReference type="Proteomes" id="UP000186228"/>
    </source>
</evidence>